<dbReference type="OrthoDB" id="197283at2"/>
<comment type="caution">
    <text evidence="3">The sequence shown here is derived from an EMBL/GenBank/DDBJ whole genome shotgun (WGS) entry which is preliminary data.</text>
</comment>
<feature type="coiled-coil region" evidence="1">
    <location>
        <begin position="86"/>
        <end position="117"/>
    </location>
</feature>
<dbReference type="InterPro" id="IPR009387">
    <property type="entry name" value="HigB-2"/>
</dbReference>
<gene>
    <name evidence="3" type="ORF">AOC33_06545</name>
</gene>
<evidence type="ECO:0000313" key="4">
    <source>
        <dbReference type="Proteomes" id="UP000215188"/>
    </source>
</evidence>
<keyword evidence="1" id="KW-0175">Coiled coil</keyword>
<dbReference type="AlphaFoldDB" id="A0A229FSH9"/>
<proteinExistence type="predicted"/>
<keyword evidence="2" id="KW-0812">Transmembrane</keyword>
<reference evidence="3 4" key="1">
    <citation type="submission" date="2017-06" db="EMBL/GenBank/DDBJ databases">
        <title>Reclassification of a Polynucleobacter cosmopolitanus strain isolated from tropical Lake Victoria as Polynucleobacter victoriensis comb. nov.</title>
        <authorList>
            <person name="Hahn M.W."/>
        </authorList>
    </citation>
    <scope>NUCLEOTIDE SEQUENCE [LARGE SCALE GENOMIC DNA]</scope>
    <source>
        <strain evidence="3 4">MWH-MoIso2</strain>
    </source>
</reference>
<protein>
    <submittedName>
        <fullName evidence="3">Toxin</fullName>
    </submittedName>
</protein>
<organism evidence="3 4">
    <name type="scientific">Polynucleobacter cosmopolitanus</name>
    <dbReference type="NCBI Taxonomy" id="351345"/>
    <lineage>
        <taxon>Bacteria</taxon>
        <taxon>Pseudomonadati</taxon>
        <taxon>Pseudomonadota</taxon>
        <taxon>Betaproteobacteria</taxon>
        <taxon>Burkholderiales</taxon>
        <taxon>Burkholderiaceae</taxon>
        <taxon>Polynucleobacter</taxon>
    </lineage>
</organism>
<accession>A0A229FSH9</accession>
<dbReference type="RefSeq" id="WP_089515972.1">
    <property type="nucleotide sequence ID" value="NZ_NJGG01000002.1"/>
</dbReference>
<keyword evidence="2" id="KW-1133">Transmembrane helix</keyword>
<evidence type="ECO:0000256" key="1">
    <source>
        <dbReference type="SAM" id="Coils"/>
    </source>
</evidence>
<feature type="transmembrane region" description="Helical" evidence="2">
    <location>
        <begin position="67"/>
        <end position="84"/>
    </location>
</feature>
<evidence type="ECO:0000256" key="2">
    <source>
        <dbReference type="SAM" id="Phobius"/>
    </source>
</evidence>
<dbReference type="PIRSF" id="PIRSF039032">
    <property type="entry name" value="HigB-2"/>
    <property type="match status" value="1"/>
</dbReference>
<dbReference type="EMBL" id="NJGG01000002">
    <property type="protein sequence ID" value="OXL14971.1"/>
    <property type="molecule type" value="Genomic_DNA"/>
</dbReference>
<name>A0A229FSH9_9BURK</name>
<dbReference type="Proteomes" id="UP000215188">
    <property type="component" value="Unassembled WGS sequence"/>
</dbReference>
<keyword evidence="2" id="KW-0472">Membrane</keyword>
<evidence type="ECO:0000313" key="3">
    <source>
        <dbReference type="EMBL" id="OXL14971.1"/>
    </source>
</evidence>
<keyword evidence="4" id="KW-1185">Reference proteome</keyword>
<sequence length="117" mass="13867">MYATLIELPNFSKYREDYLDDYEYSKLQVLLVNNPTSGDLIQGTGGLRKLRYGDSSRGKGKRGGLRIIYYWWVNAYQIFLFTIYNKNEMTDLNQEQKKKLKELLEDEIKARSKHEKT</sequence>